<dbReference type="GO" id="GO:0006865">
    <property type="term" value="P:amino acid transport"/>
    <property type="evidence" value="ECO:0007669"/>
    <property type="project" value="TreeGrafter"/>
</dbReference>
<evidence type="ECO:0000256" key="4">
    <source>
        <dbReference type="SAM" id="SignalP"/>
    </source>
</evidence>
<dbReference type="GO" id="GO:0005576">
    <property type="term" value="C:extracellular region"/>
    <property type="evidence" value="ECO:0007669"/>
    <property type="project" value="TreeGrafter"/>
</dbReference>
<dbReference type="InterPro" id="IPR051455">
    <property type="entry name" value="Bact_solute-bind_prot3"/>
</dbReference>
<sequence>MKTIATLAAALLSAAATTTAHAEGAGRLDKIRETGAIVIGHPESSVPFAYLDASQKPIGYTVEICQEVAKAVQAALKLPKLEVRYNPTTSATRIPLLNNGTIDLECGNTTNLPDRHKLVSFAPTTFVAQVVLMARKDAGVDPNNPATFRGKAIAAQAGGQTFRLISEINAKNNYGIQVIGAKDTGETFLMVQSGRAAGSANDDGLAYGSVASSKNPDDFVIGTKGLQLAPYGIMEPKDDPAFKKVVDDAVIELMKNGKIAAIYEKYFNSPIPPRGINLKYPMSDALKRALAHPTDSGDPAAYE</sequence>
<evidence type="ECO:0000256" key="3">
    <source>
        <dbReference type="ARBA" id="ARBA00022729"/>
    </source>
</evidence>
<dbReference type="Proteomes" id="UP000216020">
    <property type="component" value="Unassembled WGS sequence"/>
</dbReference>
<evidence type="ECO:0000256" key="1">
    <source>
        <dbReference type="ARBA" id="ARBA00010333"/>
    </source>
</evidence>
<dbReference type="InterPro" id="IPR001638">
    <property type="entry name" value="Solute-binding_3/MltF_N"/>
</dbReference>
<dbReference type="PANTHER" id="PTHR30085:SF2">
    <property type="entry name" value="GLUTAMATE_ASPARTATE IMPORT SOLUTE-BINDING PROTEIN"/>
    <property type="match status" value="1"/>
</dbReference>
<protein>
    <submittedName>
        <fullName evidence="6">Amino acid ABC transporter substrate-binding protein</fullName>
    </submittedName>
</protein>
<keyword evidence="3 4" id="KW-0732">Signal</keyword>
<dbReference type="AlphaFoldDB" id="A0A261S4G3"/>
<evidence type="ECO:0000259" key="5">
    <source>
        <dbReference type="SMART" id="SM00062"/>
    </source>
</evidence>
<feature type="chain" id="PRO_5012379191" evidence="4">
    <location>
        <begin position="23"/>
        <end position="303"/>
    </location>
</feature>
<evidence type="ECO:0000256" key="2">
    <source>
        <dbReference type="ARBA" id="ARBA00022448"/>
    </source>
</evidence>
<feature type="domain" description="Solute-binding protein family 3/N-terminal" evidence="5">
    <location>
        <begin position="36"/>
        <end position="270"/>
    </location>
</feature>
<dbReference type="EMBL" id="NEVM01000005">
    <property type="protein sequence ID" value="OZI32226.1"/>
    <property type="molecule type" value="Genomic_DNA"/>
</dbReference>
<dbReference type="RefSeq" id="WP_094856622.1">
    <property type="nucleotide sequence ID" value="NZ_NEVM01000005.1"/>
</dbReference>
<gene>
    <name evidence="6" type="ORF">CAL29_30895</name>
</gene>
<proteinExistence type="inferred from homology"/>
<accession>A0A261S4G3</accession>
<keyword evidence="2" id="KW-0813">Transport</keyword>
<dbReference type="OrthoDB" id="7240770at2"/>
<feature type="signal peptide" evidence="4">
    <location>
        <begin position="1"/>
        <end position="22"/>
    </location>
</feature>
<dbReference type="SMART" id="SM00062">
    <property type="entry name" value="PBPb"/>
    <property type="match status" value="1"/>
</dbReference>
<keyword evidence="7" id="KW-1185">Reference proteome</keyword>
<dbReference type="CDD" id="cd13688">
    <property type="entry name" value="PBP2_GltI_DEBP"/>
    <property type="match status" value="1"/>
</dbReference>
<dbReference type="SUPFAM" id="SSF53850">
    <property type="entry name" value="Periplasmic binding protein-like II"/>
    <property type="match status" value="1"/>
</dbReference>
<evidence type="ECO:0000313" key="7">
    <source>
        <dbReference type="Proteomes" id="UP000216020"/>
    </source>
</evidence>
<name>A0A261S4G3_9BORD</name>
<dbReference type="Gene3D" id="3.40.190.10">
    <property type="entry name" value="Periplasmic binding protein-like II"/>
    <property type="match status" value="2"/>
</dbReference>
<comment type="similarity">
    <text evidence="1">Belongs to the bacterial solute-binding protein 3 family.</text>
</comment>
<dbReference type="PANTHER" id="PTHR30085">
    <property type="entry name" value="AMINO ACID ABC TRANSPORTER PERMEASE"/>
    <property type="match status" value="1"/>
</dbReference>
<organism evidence="6 7">
    <name type="scientific">Bordetella genomosp. 10</name>
    <dbReference type="NCBI Taxonomy" id="1416804"/>
    <lineage>
        <taxon>Bacteria</taxon>
        <taxon>Pseudomonadati</taxon>
        <taxon>Pseudomonadota</taxon>
        <taxon>Betaproteobacteria</taxon>
        <taxon>Burkholderiales</taxon>
        <taxon>Alcaligenaceae</taxon>
        <taxon>Bordetella</taxon>
    </lineage>
</organism>
<evidence type="ECO:0000313" key="6">
    <source>
        <dbReference type="EMBL" id="OZI32226.1"/>
    </source>
</evidence>
<comment type="caution">
    <text evidence="6">The sequence shown here is derived from an EMBL/GenBank/DDBJ whole genome shotgun (WGS) entry which is preliminary data.</text>
</comment>
<dbReference type="Pfam" id="PF00497">
    <property type="entry name" value="SBP_bac_3"/>
    <property type="match status" value="1"/>
</dbReference>
<dbReference type="GO" id="GO:0030288">
    <property type="term" value="C:outer membrane-bounded periplasmic space"/>
    <property type="evidence" value="ECO:0007669"/>
    <property type="project" value="TreeGrafter"/>
</dbReference>
<reference evidence="7" key="1">
    <citation type="submission" date="2017-05" db="EMBL/GenBank/DDBJ databases">
        <title>Complete and WGS of Bordetella genogroups.</title>
        <authorList>
            <person name="Spilker T."/>
            <person name="Lipuma J."/>
        </authorList>
    </citation>
    <scope>NUCLEOTIDE SEQUENCE [LARGE SCALE GENOMIC DNA]</scope>
    <source>
        <strain evidence="7">AU16122</strain>
    </source>
</reference>